<dbReference type="InterPro" id="IPR001457">
    <property type="entry name" value="NADH_UbQ/plastoQ_OxRdtase_su6"/>
</dbReference>
<feature type="transmembrane region" description="Helical" evidence="13">
    <location>
        <begin position="56"/>
        <end position="76"/>
    </location>
</feature>
<evidence type="ECO:0000256" key="3">
    <source>
        <dbReference type="ARBA" id="ARBA00019907"/>
    </source>
</evidence>
<feature type="transmembrane region" description="Helical" evidence="13">
    <location>
        <begin position="137"/>
        <end position="158"/>
    </location>
</feature>
<dbReference type="InterPro" id="IPR042106">
    <property type="entry name" value="Nuo/plastoQ_OxRdtase_6_NuoJ"/>
</dbReference>
<gene>
    <name evidence="14" type="ORF">SAMN04488121_103558</name>
</gene>
<dbReference type="EMBL" id="FNBN01000003">
    <property type="protein sequence ID" value="SDG12684.1"/>
    <property type="molecule type" value="Genomic_DNA"/>
</dbReference>
<dbReference type="FunFam" id="1.20.120.1200:FF:000001">
    <property type="entry name" value="NADH-quinone oxidoreductase subunit J"/>
    <property type="match status" value="1"/>
</dbReference>
<evidence type="ECO:0000256" key="13">
    <source>
        <dbReference type="RuleBase" id="RU004429"/>
    </source>
</evidence>
<evidence type="ECO:0000256" key="7">
    <source>
        <dbReference type="ARBA" id="ARBA00022967"/>
    </source>
</evidence>
<accession>A0A1G7RPX3</accession>
<dbReference type="PANTHER" id="PTHR33269:SF17">
    <property type="entry name" value="NADH-UBIQUINONE OXIDOREDUCTASE CHAIN 6"/>
    <property type="match status" value="1"/>
</dbReference>
<keyword evidence="8 13" id="KW-1133">Transmembrane helix</keyword>
<dbReference type="OrthoDB" id="9790848at2"/>
<keyword evidence="9 13" id="KW-0520">NAD</keyword>
<dbReference type="GO" id="GO:0048038">
    <property type="term" value="F:quinone binding"/>
    <property type="evidence" value="ECO:0007669"/>
    <property type="project" value="UniProtKB-UniRule"/>
</dbReference>
<dbReference type="GO" id="GO:0008137">
    <property type="term" value="F:NADH dehydrogenase (ubiquinone) activity"/>
    <property type="evidence" value="ECO:0007669"/>
    <property type="project" value="UniProtKB-UniRule"/>
</dbReference>
<dbReference type="RefSeq" id="WP_089833194.1">
    <property type="nucleotide sequence ID" value="NZ_FNBN01000003.1"/>
</dbReference>
<evidence type="ECO:0000256" key="5">
    <source>
        <dbReference type="ARBA" id="ARBA00022692"/>
    </source>
</evidence>
<evidence type="ECO:0000256" key="8">
    <source>
        <dbReference type="ARBA" id="ARBA00022989"/>
    </source>
</evidence>
<evidence type="ECO:0000256" key="4">
    <source>
        <dbReference type="ARBA" id="ARBA00022475"/>
    </source>
</evidence>
<dbReference type="PANTHER" id="PTHR33269">
    <property type="entry name" value="NADH-UBIQUINONE OXIDOREDUCTASE CHAIN 6"/>
    <property type="match status" value="1"/>
</dbReference>
<dbReference type="GO" id="GO:0005886">
    <property type="term" value="C:plasma membrane"/>
    <property type="evidence" value="ECO:0007669"/>
    <property type="project" value="UniProtKB-SubCell"/>
</dbReference>
<evidence type="ECO:0000313" key="15">
    <source>
        <dbReference type="Proteomes" id="UP000199045"/>
    </source>
</evidence>
<keyword evidence="5 13" id="KW-0812">Transmembrane</keyword>
<evidence type="ECO:0000256" key="12">
    <source>
        <dbReference type="ARBA" id="ARBA00047712"/>
    </source>
</evidence>
<dbReference type="Proteomes" id="UP000199045">
    <property type="component" value="Unassembled WGS sequence"/>
</dbReference>
<organism evidence="14 15">
    <name type="scientific">Chitinophaga filiformis</name>
    <name type="common">Myxococcus filiformis</name>
    <name type="synonym">Flexibacter filiformis</name>
    <dbReference type="NCBI Taxonomy" id="104663"/>
    <lineage>
        <taxon>Bacteria</taxon>
        <taxon>Pseudomonadati</taxon>
        <taxon>Bacteroidota</taxon>
        <taxon>Chitinophagia</taxon>
        <taxon>Chitinophagales</taxon>
        <taxon>Chitinophagaceae</taxon>
        <taxon>Chitinophaga</taxon>
    </lineage>
</organism>
<keyword evidence="10 13" id="KW-0472">Membrane</keyword>
<comment type="subcellular location">
    <subcellularLocation>
        <location evidence="1 13">Cell membrane</location>
        <topology evidence="1 13">Multi-pass membrane protein</topology>
    </subcellularLocation>
</comment>
<keyword evidence="6 13" id="KW-0874">Quinone</keyword>
<feature type="transmembrane region" description="Helical" evidence="13">
    <location>
        <begin position="30"/>
        <end position="50"/>
    </location>
</feature>
<evidence type="ECO:0000256" key="9">
    <source>
        <dbReference type="ARBA" id="ARBA00023027"/>
    </source>
</evidence>
<comment type="similarity">
    <text evidence="2 13">Belongs to the complex I subunit 6 family.</text>
</comment>
<evidence type="ECO:0000313" key="14">
    <source>
        <dbReference type="EMBL" id="SDG12684.1"/>
    </source>
</evidence>
<evidence type="ECO:0000256" key="6">
    <source>
        <dbReference type="ARBA" id="ARBA00022719"/>
    </source>
</evidence>
<reference evidence="14 15" key="1">
    <citation type="submission" date="2016-10" db="EMBL/GenBank/DDBJ databases">
        <authorList>
            <person name="de Groot N.N."/>
        </authorList>
    </citation>
    <scope>NUCLEOTIDE SEQUENCE [LARGE SCALE GENOMIC DNA]</scope>
    <source>
        <strain evidence="14 15">DSM 527</strain>
    </source>
</reference>
<dbReference type="Pfam" id="PF00499">
    <property type="entry name" value="Oxidored_q3"/>
    <property type="match status" value="1"/>
</dbReference>
<proteinExistence type="inferred from homology"/>
<feature type="transmembrane region" description="Helical" evidence="13">
    <location>
        <begin position="88"/>
        <end position="112"/>
    </location>
</feature>
<keyword evidence="4 13" id="KW-1003">Cell membrane</keyword>
<evidence type="ECO:0000256" key="2">
    <source>
        <dbReference type="ARBA" id="ARBA00005698"/>
    </source>
</evidence>
<dbReference type="STRING" id="104663.SAMN04488121_103558"/>
<feature type="transmembrane region" description="Helical" evidence="13">
    <location>
        <begin position="6"/>
        <end position="23"/>
    </location>
</feature>
<dbReference type="EC" id="7.1.1.-" evidence="13"/>
<dbReference type="Gene3D" id="1.20.120.1200">
    <property type="entry name" value="NADH-ubiquinone/plastoquinone oxidoreductase chain 6, subunit NuoJ"/>
    <property type="match status" value="1"/>
</dbReference>
<keyword evidence="7" id="KW-1278">Translocase</keyword>
<comment type="catalytic activity">
    <reaction evidence="12 13">
        <text>a quinone + NADH + 5 H(+)(in) = a quinol + NAD(+) + 4 H(+)(out)</text>
        <dbReference type="Rhea" id="RHEA:57888"/>
        <dbReference type="ChEBI" id="CHEBI:15378"/>
        <dbReference type="ChEBI" id="CHEBI:24646"/>
        <dbReference type="ChEBI" id="CHEBI:57540"/>
        <dbReference type="ChEBI" id="CHEBI:57945"/>
        <dbReference type="ChEBI" id="CHEBI:132124"/>
    </reaction>
</comment>
<sequence>MSLVFYISSFIAILSTIMVITRYQPIHALLYLVVSFLALAVTFLSLGAPFAAALQVIVYAGAIVVLFIFVVMMLNLGKQTAQQEKEWLQLRAWLGPSILSLVLLAEMAVLLLQDDPTGMPAAVVTPKQVSLSLYGEYIIAVELVGFLLMTGIVGAAHIGKHKKKSLHRFLQTYPNLN</sequence>
<name>A0A1G7RPX3_CHIFI</name>
<dbReference type="NCBIfam" id="NF005162">
    <property type="entry name" value="PRK06638.1-1"/>
    <property type="match status" value="1"/>
</dbReference>
<dbReference type="AlphaFoldDB" id="A0A1G7RPX3"/>
<evidence type="ECO:0000256" key="1">
    <source>
        <dbReference type="ARBA" id="ARBA00004651"/>
    </source>
</evidence>
<comment type="subunit">
    <text evidence="11">Composed of 13 different subunits. Subunits NuoA, H, J, K, L, M, N constitute the membrane sector of the complex.</text>
</comment>
<evidence type="ECO:0000256" key="11">
    <source>
        <dbReference type="ARBA" id="ARBA00025811"/>
    </source>
</evidence>
<comment type="function">
    <text evidence="13">NDH-1 shuttles electrons from NADH, via FMN and iron-sulfur (Fe-S) centers, to quinones in the respiratory chain. Couples the redox reaction to proton translocation (for every two electrons transferred, four hydrogen ions are translocated across the cytoplasmic membrane), and thus conserves the redox energy in a proton gradient.</text>
</comment>
<evidence type="ECO:0000256" key="10">
    <source>
        <dbReference type="ARBA" id="ARBA00023136"/>
    </source>
</evidence>
<protein>
    <recommendedName>
        <fullName evidence="3 13">NADH-quinone oxidoreductase subunit J</fullName>
        <ecNumber evidence="13">7.1.1.-</ecNumber>
    </recommendedName>
</protein>